<name>K3Z2N0_SETIT</name>
<dbReference type="eggNOG" id="ENOG502SG3J">
    <property type="taxonomic scope" value="Eukaryota"/>
</dbReference>
<dbReference type="InParanoid" id="K3Z2N0"/>
<dbReference type="Gramene" id="KQK85843">
    <property type="protein sequence ID" value="KQK85843"/>
    <property type="gene ID" value="SETIT_020798mg"/>
</dbReference>
<keyword evidence="2" id="KW-1185">Reference proteome</keyword>
<reference evidence="1" key="2">
    <citation type="submission" date="2018-08" db="UniProtKB">
        <authorList>
            <consortium name="EnsemblPlants"/>
        </authorList>
    </citation>
    <scope>IDENTIFICATION</scope>
    <source>
        <strain evidence="1">Yugu1</strain>
    </source>
</reference>
<dbReference type="Proteomes" id="UP000004995">
    <property type="component" value="Unassembled WGS sequence"/>
</dbReference>
<accession>K3Z2N0</accession>
<dbReference type="AlphaFoldDB" id="K3Z2N0"/>
<organism evidence="1 2">
    <name type="scientific">Setaria italica</name>
    <name type="common">Foxtail millet</name>
    <name type="synonym">Panicum italicum</name>
    <dbReference type="NCBI Taxonomy" id="4555"/>
    <lineage>
        <taxon>Eukaryota</taxon>
        <taxon>Viridiplantae</taxon>
        <taxon>Streptophyta</taxon>
        <taxon>Embryophyta</taxon>
        <taxon>Tracheophyta</taxon>
        <taxon>Spermatophyta</taxon>
        <taxon>Magnoliopsida</taxon>
        <taxon>Liliopsida</taxon>
        <taxon>Poales</taxon>
        <taxon>Poaceae</taxon>
        <taxon>PACMAD clade</taxon>
        <taxon>Panicoideae</taxon>
        <taxon>Panicodae</taxon>
        <taxon>Paniceae</taxon>
        <taxon>Cenchrinae</taxon>
        <taxon>Setaria</taxon>
    </lineage>
</organism>
<dbReference type="EnsemblPlants" id="KQK85843">
    <property type="protein sequence ID" value="KQK85843"/>
    <property type="gene ID" value="SETIT_020798mg"/>
</dbReference>
<reference evidence="2" key="1">
    <citation type="journal article" date="2012" name="Nat. Biotechnol.">
        <title>Reference genome sequence of the model plant Setaria.</title>
        <authorList>
            <person name="Bennetzen J.L."/>
            <person name="Schmutz J."/>
            <person name="Wang H."/>
            <person name="Percifield R."/>
            <person name="Hawkins J."/>
            <person name="Pontaroli A.C."/>
            <person name="Estep M."/>
            <person name="Feng L."/>
            <person name="Vaughn J.N."/>
            <person name="Grimwood J."/>
            <person name="Jenkins J."/>
            <person name="Barry K."/>
            <person name="Lindquist E."/>
            <person name="Hellsten U."/>
            <person name="Deshpande S."/>
            <person name="Wang X."/>
            <person name="Wu X."/>
            <person name="Mitros T."/>
            <person name="Triplett J."/>
            <person name="Yang X."/>
            <person name="Ye C.Y."/>
            <person name="Mauro-Herrera M."/>
            <person name="Wang L."/>
            <person name="Li P."/>
            <person name="Sharma M."/>
            <person name="Sharma R."/>
            <person name="Ronald P.C."/>
            <person name="Panaud O."/>
            <person name="Kellogg E.A."/>
            <person name="Brutnell T.P."/>
            <person name="Doust A.N."/>
            <person name="Tuskan G.A."/>
            <person name="Rokhsar D."/>
            <person name="Devos K.M."/>
        </authorList>
    </citation>
    <scope>NUCLEOTIDE SEQUENCE [LARGE SCALE GENOMIC DNA]</scope>
    <source>
        <strain evidence="2">cv. Yugu1</strain>
    </source>
</reference>
<evidence type="ECO:0000313" key="1">
    <source>
        <dbReference type="EnsemblPlants" id="KQK85843"/>
    </source>
</evidence>
<proteinExistence type="predicted"/>
<dbReference type="HOGENOM" id="CLU_3300358_0_0_1"/>
<sequence>MDERKMPWSGEYPQSKVIQLNALQGAAEELGDLLEHRIGN</sequence>
<protein>
    <submittedName>
        <fullName evidence="1">Uncharacterized protein</fullName>
    </submittedName>
</protein>
<evidence type="ECO:0000313" key="2">
    <source>
        <dbReference type="Proteomes" id="UP000004995"/>
    </source>
</evidence>